<comment type="caution">
    <text evidence="1">The sequence shown here is derived from an EMBL/GenBank/DDBJ whole genome shotgun (WGS) entry which is preliminary data.</text>
</comment>
<evidence type="ECO:0008006" key="3">
    <source>
        <dbReference type="Google" id="ProtNLM"/>
    </source>
</evidence>
<dbReference type="Proteomes" id="UP000663801">
    <property type="component" value="Unassembled WGS sequence"/>
</dbReference>
<gene>
    <name evidence="1" type="ORF">JL107_17160</name>
</gene>
<keyword evidence="2" id="KW-1185">Reference proteome</keyword>
<dbReference type="AlphaFoldDB" id="A0A938YSQ4"/>
<name>A0A938YSQ4_9ACTN</name>
<dbReference type="RefSeq" id="WP_205258302.1">
    <property type="nucleotide sequence ID" value="NZ_BAAAPV010000002.1"/>
</dbReference>
<reference evidence="1" key="1">
    <citation type="submission" date="2021-01" db="EMBL/GenBank/DDBJ databases">
        <title>KCTC 19127 draft genome.</title>
        <authorList>
            <person name="An D."/>
        </authorList>
    </citation>
    <scope>NUCLEOTIDE SEQUENCE</scope>
    <source>
        <strain evidence="1">KCTC 19127</strain>
    </source>
</reference>
<accession>A0A938YSQ4</accession>
<organism evidence="1 2">
    <name type="scientific">Nakamurella flavida</name>
    <dbReference type="NCBI Taxonomy" id="363630"/>
    <lineage>
        <taxon>Bacteria</taxon>
        <taxon>Bacillati</taxon>
        <taxon>Actinomycetota</taxon>
        <taxon>Actinomycetes</taxon>
        <taxon>Nakamurellales</taxon>
        <taxon>Nakamurellaceae</taxon>
        <taxon>Nakamurella</taxon>
    </lineage>
</organism>
<sequence length="52" mass="5816">MDTGLADDERLRRTLHDWFAWMTAAYAQHPDDPGDVPAGLAVPHWSWAGPVD</sequence>
<evidence type="ECO:0000313" key="2">
    <source>
        <dbReference type="Proteomes" id="UP000663801"/>
    </source>
</evidence>
<evidence type="ECO:0000313" key="1">
    <source>
        <dbReference type="EMBL" id="MBM9478180.1"/>
    </source>
</evidence>
<dbReference type="EMBL" id="JAERWL010000015">
    <property type="protein sequence ID" value="MBM9478180.1"/>
    <property type="molecule type" value="Genomic_DNA"/>
</dbReference>
<proteinExistence type="predicted"/>
<protein>
    <recommendedName>
        <fullName evidence="3">DUF4913 domain-containing protein</fullName>
    </recommendedName>
</protein>